<dbReference type="PANTHER" id="PTHR23077:SF171">
    <property type="entry name" value="NUCLEAR VALOSIN-CONTAINING PROTEIN-LIKE"/>
    <property type="match status" value="1"/>
</dbReference>
<proteinExistence type="inferred from homology"/>
<protein>
    <recommendedName>
        <fullName evidence="5">AAA+ ATPase domain-containing protein</fullName>
    </recommendedName>
</protein>
<dbReference type="InterPro" id="IPR050168">
    <property type="entry name" value="AAA_ATPase_domain"/>
</dbReference>
<dbReference type="GO" id="GO:0016887">
    <property type="term" value="F:ATP hydrolysis activity"/>
    <property type="evidence" value="ECO:0007669"/>
    <property type="project" value="InterPro"/>
</dbReference>
<dbReference type="Pfam" id="PF00004">
    <property type="entry name" value="AAA"/>
    <property type="match status" value="2"/>
</dbReference>
<name>D7FVM1_ECTSI</name>
<evidence type="ECO:0000259" key="5">
    <source>
        <dbReference type="SMART" id="SM00382"/>
    </source>
</evidence>
<evidence type="ECO:0000256" key="2">
    <source>
        <dbReference type="ARBA" id="ARBA00022840"/>
    </source>
</evidence>
<feature type="region of interest" description="Disordered" evidence="4">
    <location>
        <begin position="406"/>
        <end position="433"/>
    </location>
</feature>
<dbReference type="PROSITE" id="PS00674">
    <property type="entry name" value="AAA"/>
    <property type="match status" value="1"/>
</dbReference>
<dbReference type="PANTHER" id="PTHR23077">
    <property type="entry name" value="AAA-FAMILY ATPASE"/>
    <property type="match status" value="1"/>
</dbReference>
<dbReference type="InterPro" id="IPR003959">
    <property type="entry name" value="ATPase_AAA_core"/>
</dbReference>
<feature type="region of interest" description="Disordered" evidence="4">
    <location>
        <begin position="490"/>
        <end position="542"/>
    </location>
</feature>
<dbReference type="Gene3D" id="3.40.50.300">
    <property type="entry name" value="P-loop containing nucleotide triphosphate hydrolases"/>
    <property type="match status" value="2"/>
</dbReference>
<accession>D7FVM1</accession>
<dbReference type="SMART" id="SM00382">
    <property type="entry name" value="AAA"/>
    <property type="match status" value="2"/>
</dbReference>
<dbReference type="InParanoid" id="D7FVM1"/>
<feature type="region of interest" description="Disordered" evidence="4">
    <location>
        <begin position="219"/>
        <end position="254"/>
    </location>
</feature>
<organism evidence="6 7">
    <name type="scientific">Ectocarpus siliculosus</name>
    <name type="common">Brown alga</name>
    <name type="synonym">Conferva siliculosa</name>
    <dbReference type="NCBI Taxonomy" id="2880"/>
    <lineage>
        <taxon>Eukaryota</taxon>
        <taxon>Sar</taxon>
        <taxon>Stramenopiles</taxon>
        <taxon>Ochrophyta</taxon>
        <taxon>PX clade</taxon>
        <taxon>Phaeophyceae</taxon>
        <taxon>Ectocarpales</taxon>
        <taxon>Ectocarpaceae</taxon>
        <taxon>Ectocarpus</taxon>
    </lineage>
</organism>
<feature type="compositionally biased region" description="Gly residues" evidence="4">
    <location>
        <begin position="241"/>
        <end position="252"/>
    </location>
</feature>
<dbReference type="Gene3D" id="1.10.8.60">
    <property type="match status" value="2"/>
</dbReference>
<dbReference type="SUPFAM" id="SSF52540">
    <property type="entry name" value="P-loop containing nucleoside triphosphate hydrolases"/>
    <property type="match status" value="2"/>
</dbReference>
<dbReference type="Pfam" id="PF17862">
    <property type="entry name" value="AAA_lid_3"/>
    <property type="match status" value="1"/>
</dbReference>
<dbReference type="AlphaFoldDB" id="D7FVM1"/>
<dbReference type="eggNOG" id="KOG0733">
    <property type="taxonomic scope" value="Eukaryota"/>
</dbReference>
<sequence length="647" mass="66650">MRGQWSNDYGRPPTLGEPVWVETVLRSHEASVVDDLSAAFELAETGVSASGVAGRREEMTVRGGGGRGGGNGALLVHGPSGVGKTRLVEALAARLGCRLVKLSPGRLAAIGGVHADRVLSEAFQYCRRCVSHRVVLLLDSIDRLTPAARGNVGASRGEVDAGLLNAFVLAVEQGRRDPRCRGRVAVVGVTSWPDQRSQPLRARILSRALLHTGKWEEASADEGGISPATSAQQVRQRVAAGRGGAGGGGGGSASVAGVPRVRWSEVGGLERAKRAVQEMVVWPARFPEAFSRMGITPASGVLLFGPPGTGKTLLAKAAATETGATFIELKVSDVVRGEIGESEKAVDQAFRTARELAPSIVFIDEFQALFASREAGGGTGSRLASQLLVCMDELARWRAAARRSVADTADGKDSAGDNDGPAPVAQGGGGGGGGGSANVMVLAATNAPEAVDAAFLRPGRFDEIVYAGLPDADGRRQILRASKSRMEGLSTTAAAATGTSTATAAAVPTKDGRGSGSPVHPDRSSSTGGSGSRPVGGGSRGGRWASDVDLLWLSRQTKGYSGADLSSLVRNAAMVALREEGGGGGRGGRRGALSSFVGGGRGTGRKEGVLIITRKHFEAALASTQPSSGTETEAKHERWARQWHVGS</sequence>
<evidence type="ECO:0000313" key="6">
    <source>
        <dbReference type="EMBL" id="CBJ31942.1"/>
    </source>
</evidence>
<keyword evidence="1 3" id="KW-0547">Nucleotide-binding</keyword>
<evidence type="ECO:0000313" key="7">
    <source>
        <dbReference type="Proteomes" id="UP000002630"/>
    </source>
</evidence>
<dbReference type="OrthoDB" id="10254455at2759"/>
<feature type="domain" description="AAA+ ATPase" evidence="5">
    <location>
        <begin position="297"/>
        <end position="471"/>
    </location>
</feature>
<keyword evidence="2 3" id="KW-0067">ATP-binding</keyword>
<feature type="compositionally biased region" description="Gly residues" evidence="4">
    <location>
        <begin position="528"/>
        <end position="541"/>
    </location>
</feature>
<evidence type="ECO:0000256" key="1">
    <source>
        <dbReference type="ARBA" id="ARBA00022741"/>
    </source>
</evidence>
<dbReference type="STRING" id="2880.D7FVM1"/>
<dbReference type="GO" id="GO:0005524">
    <property type="term" value="F:ATP binding"/>
    <property type="evidence" value="ECO:0007669"/>
    <property type="project" value="UniProtKB-KW"/>
</dbReference>
<dbReference type="InterPro" id="IPR003593">
    <property type="entry name" value="AAA+_ATPase"/>
</dbReference>
<dbReference type="CDD" id="cd00009">
    <property type="entry name" value="AAA"/>
    <property type="match status" value="1"/>
</dbReference>
<dbReference type="InterPro" id="IPR041569">
    <property type="entry name" value="AAA_lid_3"/>
</dbReference>
<reference evidence="6 7" key="1">
    <citation type="journal article" date="2010" name="Nature">
        <title>The Ectocarpus genome and the independent evolution of multicellularity in brown algae.</title>
        <authorList>
            <person name="Cock J.M."/>
            <person name="Sterck L."/>
            <person name="Rouze P."/>
            <person name="Scornet D."/>
            <person name="Allen A.E."/>
            <person name="Amoutzias G."/>
            <person name="Anthouard V."/>
            <person name="Artiguenave F."/>
            <person name="Aury J.M."/>
            <person name="Badger J.H."/>
            <person name="Beszteri B."/>
            <person name="Billiau K."/>
            <person name="Bonnet E."/>
            <person name="Bothwell J.H."/>
            <person name="Bowler C."/>
            <person name="Boyen C."/>
            <person name="Brownlee C."/>
            <person name="Carrano C.J."/>
            <person name="Charrier B."/>
            <person name="Cho G.Y."/>
            <person name="Coelho S.M."/>
            <person name="Collen J."/>
            <person name="Corre E."/>
            <person name="Da Silva C."/>
            <person name="Delage L."/>
            <person name="Delaroque N."/>
            <person name="Dittami S.M."/>
            <person name="Doulbeau S."/>
            <person name="Elias M."/>
            <person name="Farnham G."/>
            <person name="Gachon C.M."/>
            <person name="Gschloessl B."/>
            <person name="Heesch S."/>
            <person name="Jabbari K."/>
            <person name="Jubin C."/>
            <person name="Kawai H."/>
            <person name="Kimura K."/>
            <person name="Kloareg B."/>
            <person name="Kupper F.C."/>
            <person name="Lang D."/>
            <person name="Le Bail A."/>
            <person name="Leblanc C."/>
            <person name="Lerouge P."/>
            <person name="Lohr M."/>
            <person name="Lopez P.J."/>
            <person name="Martens C."/>
            <person name="Maumus F."/>
            <person name="Michel G."/>
            <person name="Miranda-Saavedra D."/>
            <person name="Morales J."/>
            <person name="Moreau H."/>
            <person name="Motomura T."/>
            <person name="Nagasato C."/>
            <person name="Napoli C.A."/>
            <person name="Nelson D.R."/>
            <person name="Nyvall-Collen P."/>
            <person name="Peters A.F."/>
            <person name="Pommier C."/>
            <person name="Potin P."/>
            <person name="Poulain J."/>
            <person name="Quesneville H."/>
            <person name="Read B."/>
            <person name="Rensing S.A."/>
            <person name="Ritter A."/>
            <person name="Rousvoal S."/>
            <person name="Samanta M."/>
            <person name="Samson G."/>
            <person name="Schroeder D.C."/>
            <person name="Segurens B."/>
            <person name="Strittmatter M."/>
            <person name="Tonon T."/>
            <person name="Tregear J.W."/>
            <person name="Valentin K."/>
            <person name="von Dassow P."/>
            <person name="Yamagishi T."/>
            <person name="Van de Peer Y."/>
            <person name="Wincker P."/>
        </authorList>
    </citation>
    <scope>NUCLEOTIDE SEQUENCE [LARGE SCALE GENOMIC DNA]</scope>
    <source>
        <strain evidence="7">Ec32 / CCAP1310/4</strain>
    </source>
</reference>
<feature type="domain" description="AAA+ ATPase" evidence="5">
    <location>
        <begin position="70"/>
        <end position="217"/>
    </location>
</feature>
<feature type="compositionally biased region" description="Low complexity" evidence="4">
    <location>
        <begin position="230"/>
        <end position="240"/>
    </location>
</feature>
<keyword evidence="7" id="KW-1185">Reference proteome</keyword>
<feature type="compositionally biased region" description="Low complexity" evidence="4">
    <location>
        <begin position="490"/>
        <end position="506"/>
    </location>
</feature>
<evidence type="ECO:0000256" key="4">
    <source>
        <dbReference type="SAM" id="MobiDB-lite"/>
    </source>
</evidence>
<dbReference type="InterPro" id="IPR027417">
    <property type="entry name" value="P-loop_NTPase"/>
</dbReference>
<feature type="region of interest" description="Disordered" evidence="4">
    <location>
        <begin position="622"/>
        <end position="647"/>
    </location>
</feature>
<evidence type="ECO:0000256" key="3">
    <source>
        <dbReference type="RuleBase" id="RU003651"/>
    </source>
</evidence>
<dbReference type="EMBL" id="FN649760">
    <property type="protein sequence ID" value="CBJ31942.1"/>
    <property type="molecule type" value="Genomic_DNA"/>
</dbReference>
<gene>
    <name evidence="6" type="ORF">Esi_0295_0027</name>
</gene>
<feature type="compositionally biased region" description="Polar residues" evidence="4">
    <location>
        <begin position="622"/>
        <end position="631"/>
    </location>
</feature>
<dbReference type="Proteomes" id="UP000002630">
    <property type="component" value="Unassembled WGS sequence"/>
</dbReference>
<comment type="similarity">
    <text evidence="3">Belongs to the AAA ATPase family.</text>
</comment>
<dbReference type="InterPro" id="IPR003960">
    <property type="entry name" value="ATPase_AAA_CS"/>
</dbReference>